<dbReference type="InterPro" id="IPR013792">
    <property type="entry name" value="RNA3'P_cycl/enolpyr_Trfase_a/b"/>
</dbReference>
<evidence type="ECO:0000259" key="6">
    <source>
        <dbReference type="Pfam" id="PF05189"/>
    </source>
</evidence>
<dbReference type="OrthoDB" id="1911237at2759"/>
<evidence type="ECO:0000256" key="3">
    <source>
        <dbReference type="ARBA" id="ARBA00022517"/>
    </source>
</evidence>
<dbReference type="AlphaFoldDB" id="A0A9W6Z0Z1"/>
<dbReference type="InterPro" id="IPR037136">
    <property type="entry name" value="RNA3'_phos_cyclase_dom_sf"/>
</dbReference>
<dbReference type="PANTHER" id="PTHR11096:SF1">
    <property type="entry name" value="RNA 3'-TERMINAL PHOSPHATE CYCLASE-LIKE PROTEIN"/>
    <property type="match status" value="1"/>
</dbReference>
<dbReference type="Proteomes" id="UP001165063">
    <property type="component" value="Unassembled WGS sequence"/>
</dbReference>
<dbReference type="PROSITE" id="PS01287">
    <property type="entry name" value="RTC"/>
    <property type="match status" value="1"/>
</dbReference>
<name>A0A9W6Z0Z1_AMBMO</name>
<dbReference type="NCBIfam" id="TIGR03400">
    <property type="entry name" value="18S_RNA_Rcl1p"/>
    <property type="match status" value="1"/>
</dbReference>
<dbReference type="Pfam" id="PF01137">
    <property type="entry name" value="RTC"/>
    <property type="match status" value="1"/>
</dbReference>
<keyword evidence="8" id="KW-1185">Reference proteome</keyword>
<gene>
    <name evidence="7" type="ORF">Amon01_000874800</name>
</gene>
<dbReference type="EMBL" id="BSXU01008315">
    <property type="protein sequence ID" value="GMG60190.1"/>
    <property type="molecule type" value="Genomic_DNA"/>
</dbReference>
<feature type="domain" description="RNA 3'-terminal phosphate cyclase" evidence="5">
    <location>
        <begin position="13"/>
        <end position="180"/>
    </location>
</feature>
<dbReference type="GO" id="GO:0000479">
    <property type="term" value="P:endonucleolytic cleavage of tricistronic rRNA transcript (SSU-rRNA, 5.8S rRNA, LSU-rRNA)"/>
    <property type="evidence" value="ECO:0007669"/>
    <property type="project" value="TreeGrafter"/>
</dbReference>
<protein>
    <submittedName>
        <fullName evidence="7">Unnamed protein product</fullName>
    </submittedName>
</protein>
<comment type="subcellular location">
    <subcellularLocation>
        <location evidence="1">Nucleus</location>
        <location evidence="1">Nucleolus</location>
    </subcellularLocation>
</comment>
<comment type="similarity">
    <text evidence="2">Belongs to the RNA 3'-terminal cyclase family. Type 2 subfamily.</text>
</comment>
<dbReference type="GO" id="GO:0004521">
    <property type="term" value="F:RNA endonuclease activity"/>
    <property type="evidence" value="ECO:0007669"/>
    <property type="project" value="TreeGrafter"/>
</dbReference>
<evidence type="ECO:0000256" key="1">
    <source>
        <dbReference type="ARBA" id="ARBA00004604"/>
    </source>
</evidence>
<evidence type="ECO:0000313" key="7">
    <source>
        <dbReference type="EMBL" id="GMG60190.1"/>
    </source>
</evidence>
<dbReference type="InterPro" id="IPR023797">
    <property type="entry name" value="RNA3'_phos_cyclase_dom"/>
</dbReference>
<dbReference type="GO" id="GO:0005730">
    <property type="term" value="C:nucleolus"/>
    <property type="evidence" value="ECO:0007669"/>
    <property type="project" value="UniProtKB-SubCell"/>
</dbReference>
<dbReference type="InterPro" id="IPR000228">
    <property type="entry name" value="RNA3'_term_phos_cyc"/>
</dbReference>
<keyword evidence="4" id="KW-0539">Nucleus</keyword>
<evidence type="ECO:0000256" key="4">
    <source>
        <dbReference type="ARBA" id="ARBA00023242"/>
    </source>
</evidence>
<evidence type="ECO:0000256" key="2">
    <source>
        <dbReference type="ARBA" id="ARBA00007089"/>
    </source>
</evidence>
<proteinExistence type="inferred from homology"/>
<dbReference type="Pfam" id="PF05189">
    <property type="entry name" value="RTC_insert"/>
    <property type="match status" value="1"/>
</dbReference>
<dbReference type="InterPro" id="IPR016443">
    <property type="entry name" value="RNA3'_term_phos_cyc_type_2"/>
</dbReference>
<dbReference type="PANTHER" id="PTHR11096">
    <property type="entry name" value="RNA 3' TERMINAL PHOSPHATE CYCLASE"/>
    <property type="match status" value="1"/>
</dbReference>
<dbReference type="InterPro" id="IPR020719">
    <property type="entry name" value="RNA3'_term_phos_cycl-like_CS"/>
</dbReference>
<dbReference type="Gene3D" id="3.65.10.20">
    <property type="entry name" value="RNA 3'-terminal phosphate cyclase domain"/>
    <property type="match status" value="1"/>
</dbReference>
<feature type="domain" description="RNA 3'-terminal phosphate cyclase insert" evidence="6">
    <location>
        <begin position="189"/>
        <end position="250"/>
    </location>
</feature>
<accession>A0A9W6Z0Z1</accession>
<comment type="caution">
    <text evidence="7">The sequence shown here is derived from an EMBL/GenBank/DDBJ whole genome shotgun (WGS) entry which is preliminary data.</text>
</comment>
<keyword evidence="3" id="KW-0690">Ribosome biogenesis</keyword>
<evidence type="ECO:0000259" key="5">
    <source>
        <dbReference type="Pfam" id="PF01137"/>
    </source>
</evidence>
<dbReference type="InterPro" id="IPR013791">
    <property type="entry name" value="RNA3'-term_phos_cycl_insert"/>
</dbReference>
<organism evidence="7 8">
    <name type="scientific">Ambrosiozyma monospora</name>
    <name type="common">Yeast</name>
    <name type="synonym">Endomycopsis monosporus</name>
    <dbReference type="NCBI Taxonomy" id="43982"/>
    <lineage>
        <taxon>Eukaryota</taxon>
        <taxon>Fungi</taxon>
        <taxon>Dikarya</taxon>
        <taxon>Ascomycota</taxon>
        <taxon>Saccharomycotina</taxon>
        <taxon>Pichiomycetes</taxon>
        <taxon>Pichiales</taxon>
        <taxon>Pichiaceae</taxon>
        <taxon>Ambrosiozyma</taxon>
    </lineage>
</organism>
<dbReference type="SUPFAM" id="SSF55205">
    <property type="entry name" value="EPT/RTPC-like"/>
    <property type="match status" value="1"/>
</dbReference>
<reference evidence="7" key="1">
    <citation type="submission" date="2023-04" db="EMBL/GenBank/DDBJ databases">
        <title>Ambrosiozyma monospora NBRC 1965.</title>
        <authorList>
            <person name="Ichikawa N."/>
            <person name="Sato H."/>
            <person name="Tonouchi N."/>
        </authorList>
    </citation>
    <scope>NUCLEOTIDE SEQUENCE</scope>
    <source>
        <strain evidence="7">NBRC 1965</strain>
    </source>
</reference>
<evidence type="ECO:0000313" key="8">
    <source>
        <dbReference type="Proteomes" id="UP001165063"/>
    </source>
</evidence>
<sequence>MSSTTKTKSKMITFHGHENFRHRLILSTLSGKPIRIDKIRSNDMNPGIREYEKDFLRLLDNVTNGSVIEISMTGTTVIYRPGLIIGGNFTHTCQSSKPCGYFIEPMLYLAPFSKKKFSILFKGLTASKTDAGLEYIKWGLIPVLEKFGVRDVELHILKRGSPPLGGGEVHLIVNSLIPQPVTVHILDIQKISAIRGIAYCTRVSPSVVNRLLDASRSVLKNTGCEVNITTDVWRGENSGKSPGFGLTLFTDRI</sequence>